<evidence type="ECO:0000256" key="1">
    <source>
        <dbReference type="SAM" id="MobiDB-lite"/>
    </source>
</evidence>
<dbReference type="SUPFAM" id="SSF81665">
    <property type="entry name" value="Calcium ATPase, transmembrane domain M"/>
    <property type="match status" value="1"/>
</dbReference>
<feature type="region of interest" description="Disordered" evidence="1">
    <location>
        <begin position="77"/>
        <end position="133"/>
    </location>
</feature>
<keyword evidence="2" id="KW-1133">Transmembrane helix</keyword>
<feature type="transmembrane region" description="Helical" evidence="2">
    <location>
        <begin position="267"/>
        <end position="287"/>
    </location>
</feature>
<keyword evidence="2" id="KW-0812">Transmembrane</keyword>
<name>A0A0G4EU86_VITBC</name>
<feature type="compositionally biased region" description="Low complexity" evidence="1">
    <location>
        <begin position="93"/>
        <end position="104"/>
    </location>
</feature>
<evidence type="ECO:0000313" key="3">
    <source>
        <dbReference type="EMBL" id="CEM01650.1"/>
    </source>
</evidence>
<feature type="compositionally biased region" description="Basic and acidic residues" evidence="1">
    <location>
        <begin position="115"/>
        <end position="124"/>
    </location>
</feature>
<dbReference type="EMBL" id="CDMY01000307">
    <property type="protein sequence ID" value="CEM01650.1"/>
    <property type="molecule type" value="Genomic_DNA"/>
</dbReference>
<feature type="transmembrane region" description="Helical" evidence="2">
    <location>
        <begin position="222"/>
        <end position="247"/>
    </location>
</feature>
<feature type="transmembrane region" description="Helical" evidence="2">
    <location>
        <begin position="465"/>
        <end position="487"/>
    </location>
</feature>
<gene>
    <name evidence="3" type="ORF">Vbra_13240</name>
</gene>
<feature type="transmembrane region" description="Helical" evidence="2">
    <location>
        <begin position="327"/>
        <end position="351"/>
    </location>
</feature>
<protein>
    <submittedName>
        <fullName evidence="3">Uncharacterized protein</fullName>
    </submittedName>
</protein>
<feature type="compositionally biased region" description="Basic and acidic residues" evidence="1">
    <location>
        <begin position="1"/>
        <end position="16"/>
    </location>
</feature>
<accession>A0A0G4EU86</accession>
<dbReference type="VEuPathDB" id="CryptoDB:Vbra_13240"/>
<feature type="transmembrane region" description="Helical" evidence="2">
    <location>
        <begin position="391"/>
        <end position="414"/>
    </location>
</feature>
<feature type="transmembrane region" description="Helical" evidence="2">
    <location>
        <begin position="499"/>
        <end position="518"/>
    </location>
</feature>
<dbReference type="InterPro" id="IPR023298">
    <property type="entry name" value="ATPase_P-typ_TM_dom_sf"/>
</dbReference>
<dbReference type="InParanoid" id="A0A0G4EU86"/>
<reference evidence="3 4" key="1">
    <citation type="submission" date="2014-11" db="EMBL/GenBank/DDBJ databases">
        <authorList>
            <person name="Zhu J."/>
            <person name="Qi W."/>
            <person name="Song R."/>
        </authorList>
    </citation>
    <scope>NUCLEOTIDE SEQUENCE [LARGE SCALE GENOMIC DNA]</scope>
</reference>
<dbReference type="PhylomeDB" id="A0A0G4EU86"/>
<evidence type="ECO:0000256" key="2">
    <source>
        <dbReference type="SAM" id="Phobius"/>
    </source>
</evidence>
<feature type="region of interest" description="Disordered" evidence="1">
    <location>
        <begin position="1"/>
        <end position="24"/>
    </location>
</feature>
<proteinExistence type="predicted"/>
<sequence length="720" mass="81450">MTLASVEREKQDDTADRPPLGSVPCGRECQSDALRQSAAIHIASLSLYADLQHTNGGIDQHTWHRAKQALDAFRNDMQLPGTSASDHDDAGRRGTQQHRQQGRQAISTSSCEPMPEPHESELRVRGSASTRAPSPNYEAPLCVAATSTMLKPEISQVSSRDSVGWLQWCAMIFMHPKHYECHAPELDETVQFMHQGTPLETWWVRVAGLSPSSSDSRLVRQIWPIIIHIVLWYGAICNGIIFFYSAVDPEWCDRSYSPEWCGGREDLLLLFMFWSIALAVAVAYTVLRVQWICRGNAFLYALDFIRRECKDEKNLLNRLTRDVRSKFTWTMVFTLLFWGYFFYIGVIYRVAFATDRQKKYWGAFPGLHTWPIFREINSYVLDVASTLFEPFIGMTVAAQTGIICTIHRSSFNVLMYHMLKRDRRIHRNGTTGDDDVDTPLSVPQLIEMHRFLDGMLNKSSHILELPITAMGTLYCISFLSCLYLLLFRPPVGETGQLDLFFVIVAIFFCIGVCMSMILSDTAKVTAKCARLAEIASFASRHYQLYGEHPPPNSPQYARTRLQGLVSDRTMSRAVAESISKGACSATTREVTTDKNKRPDIGRFTRRLLRVWRRVKKEHSERREGDLEAGLDREDTLGSRVHLVEEVGAPVQKARTQADTPTGNLSEAMQQILLVQYLQASNTSWRVYGVKMTSTVQGRILYTVGTLIAVGLQRALSTSFS</sequence>
<organism evidence="3 4">
    <name type="scientific">Vitrella brassicaformis (strain CCMP3155)</name>
    <dbReference type="NCBI Taxonomy" id="1169540"/>
    <lineage>
        <taxon>Eukaryota</taxon>
        <taxon>Sar</taxon>
        <taxon>Alveolata</taxon>
        <taxon>Colpodellida</taxon>
        <taxon>Vitrellaceae</taxon>
        <taxon>Vitrella</taxon>
    </lineage>
</organism>
<dbReference type="Proteomes" id="UP000041254">
    <property type="component" value="Unassembled WGS sequence"/>
</dbReference>
<keyword evidence="4" id="KW-1185">Reference proteome</keyword>
<evidence type="ECO:0000313" key="4">
    <source>
        <dbReference type="Proteomes" id="UP000041254"/>
    </source>
</evidence>
<keyword evidence="2" id="KW-0472">Membrane</keyword>
<dbReference type="AlphaFoldDB" id="A0A0G4EU86"/>